<dbReference type="EMBL" id="MQUQ01000021">
    <property type="protein sequence ID" value="OLZ44929.1"/>
    <property type="molecule type" value="Genomic_DNA"/>
</dbReference>
<feature type="compositionally biased region" description="Pro residues" evidence="1">
    <location>
        <begin position="114"/>
        <end position="154"/>
    </location>
</feature>
<proteinExistence type="predicted"/>
<accession>A0A1R0KGY8</accession>
<evidence type="ECO:0000256" key="2">
    <source>
        <dbReference type="SAM" id="Phobius"/>
    </source>
</evidence>
<comment type="caution">
    <text evidence="3">The sequence shown here is derived from an EMBL/GenBank/DDBJ whole genome shotgun (WGS) entry which is preliminary data.</text>
</comment>
<sequence length="154" mass="16405">MSQLGFTSIEAIPRLLQLVVGLLGLIFSIKGRSRGVSGLMVGAFVVMLVTTVAGMIWQFVLANLSWGGDITADEIRWIFMAVGIPLDLAAMLSWLLVAFAVYKAGRPPRQTGPAPYPGPVNYPPTAQPGFPSPQPGYPQPGPQQPNPPTQQPPA</sequence>
<keyword evidence="2" id="KW-0472">Membrane</keyword>
<dbReference type="Proteomes" id="UP000187486">
    <property type="component" value="Unassembled WGS sequence"/>
</dbReference>
<dbReference type="RefSeq" id="WP_076166874.1">
    <property type="nucleotide sequence ID" value="NZ_JBEZVB010000034.1"/>
</dbReference>
<feature type="transmembrane region" description="Helical" evidence="2">
    <location>
        <begin position="12"/>
        <end position="29"/>
    </location>
</feature>
<feature type="transmembrane region" description="Helical" evidence="2">
    <location>
        <begin position="36"/>
        <end position="57"/>
    </location>
</feature>
<keyword evidence="2" id="KW-1133">Transmembrane helix</keyword>
<keyword evidence="4" id="KW-1185">Reference proteome</keyword>
<evidence type="ECO:0000313" key="3">
    <source>
        <dbReference type="EMBL" id="OLZ44929.1"/>
    </source>
</evidence>
<gene>
    <name evidence="3" type="ORF">BS329_34790</name>
</gene>
<evidence type="ECO:0000256" key="1">
    <source>
        <dbReference type="SAM" id="MobiDB-lite"/>
    </source>
</evidence>
<organism evidence="3 4">
    <name type="scientific">Amycolatopsis coloradensis</name>
    <dbReference type="NCBI Taxonomy" id="76021"/>
    <lineage>
        <taxon>Bacteria</taxon>
        <taxon>Bacillati</taxon>
        <taxon>Actinomycetota</taxon>
        <taxon>Actinomycetes</taxon>
        <taxon>Pseudonocardiales</taxon>
        <taxon>Pseudonocardiaceae</taxon>
        <taxon>Amycolatopsis</taxon>
    </lineage>
</organism>
<keyword evidence="2" id="KW-0812">Transmembrane</keyword>
<evidence type="ECO:0000313" key="4">
    <source>
        <dbReference type="Proteomes" id="UP000187486"/>
    </source>
</evidence>
<feature type="region of interest" description="Disordered" evidence="1">
    <location>
        <begin position="110"/>
        <end position="154"/>
    </location>
</feature>
<reference evidence="3 4" key="1">
    <citation type="submission" date="2016-01" db="EMBL/GenBank/DDBJ databases">
        <title>Amycolatopsis coloradensis genome sequencing and assembly.</title>
        <authorList>
            <person name="Mayilraj S."/>
        </authorList>
    </citation>
    <scope>NUCLEOTIDE SEQUENCE [LARGE SCALE GENOMIC DNA]</scope>
    <source>
        <strain evidence="3 4">DSM 44225</strain>
    </source>
</reference>
<feature type="transmembrane region" description="Helical" evidence="2">
    <location>
        <begin position="77"/>
        <end position="102"/>
    </location>
</feature>
<name>A0A1R0KGY8_9PSEU</name>
<protein>
    <submittedName>
        <fullName evidence="3">Uncharacterized protein</fullName>
    </submittedName>
</protein>
<dbReference type="OrthoDB" id="3629960at2"/>
<dbReference type="AlphaFoldDB" id="A0A1R0KGY8"/>